<gene>
    <name evidence="2" type="ORF">K469DRAFT_705728</name>
</gene>
<evidence type="ECO:0000313" key="2">
    <source>
        <dbReference type="EMBL" id="KAF2187171.1"/>
    </source>
</evidence>
<keyword evidence="3" id="KW-1185">Reference proteome</keyword>
<dbReference type="Proteomes" id="UP000800200">
    <property type="component" value="Unassembled WGS sequence"/>
</dbReference>
<dbReference type="AlphaFoldDB" id="A0A6A6E5H8"/>
<accession>A0A6A6E5H8</accession>
<sequence>MNISETKLWATFRSKIVNGTKIFLLRVRESGENPESLQVEIELRRNPRNVDCSAQATEGSPVAESDSSEFAYPGARGEWHNSSPSKRQRLQSPEESF</sequence>
<protein>
    <submittedName>
        <fullName evidence="2">Uncharacterized protein</fullName>
    </submittedName>
</protein>
<dbReference type="EMBL" id="ML994628">
    <property type="protein sequence ID" value="KAF2187171.1"/>
    <property type="molecule type" value="Genomic_DNA"/>
</dbReference>
<feature type="region of interest" description="Disordered" evidence="1">
    <location>
        <begin position="50"/>
        <end position="97"/>
    </location>
</feature>
<reference evidence="2" key="1">
    <citation type="journal article" date="2020" name="Stud. Mycol.">
        <title>101 Dothideomycetes genomes: a test case for predicting lifestyles and emergence of pathogens.</title>
        <authorList>
            <person name="Haridas S."/>
            <person name="Albert R."/>
            <person name="Binder M."/>
            <person name="Bloem J."/>
            <person name="Labutti K."/>
            <person name="Salamov A."/>
            <person name="Andreopoulos B."/>
            <person name="Baker S."/>
            <person name="Barry K."/>
            <person name="Bills G."/>
            <person name="Bluhm B."/>
            <person name="Cannon C."/>
            <person name="Castanera R."/>
            <person name="Culley D."/>
            <person name="Daum C."/>
            <person name="Ezra D."/>
            <person name="Gonzalez J."/>
            <person name="Henrissat B."/>
            <person name="Kuo A."/>
            <person name="Liang C."/>
            <person name="Lipzen A."/>
            <person name="Lutzoni F."/>
            <person name="Magnuson J."/>
            <person name="Mondo S."/>
            <person name="Nolan M."/>
            <person name="Ohm R."/>
            <person name="Pangilinan J."/>
            <person name="Park H.-J."/>
            <person name="Ramirez L."/>
            <person name="Alfaro M."/>
            <person name="Sun H."/>
            <person name="Tritt A."/>
            <person name="Yoshinaga Y."/>
            <person name="Zwiers L.-H."/>
            <person name="Turgeon B."/>
            <person name="Goodwin S."/>
            <person name="Spatafora J."/>
            <person name="Crous P."/>
            <person name="Grigoriev I."/>
        </authorList>
    </citation>
    <scope>NUCLEOTIDE SEQUENCE</scope>
    <source>
        <strain evidence="2">CBS 207.26</strain>
    </source>
</reference>
<name>A0A6A6E5H8_9PEZI</name>
<organism evidence="2 3">
    <name type="scientific">Zopfia rhizophila CBS 207.26</name>
    <dbReference type="NCBI Taxonomy" id="1314779"/>
    <lineage>
        <taxon>Eukaryota</taxon>
        <taxon>Fungi</taxon>
        <taxon>Dikarya</taxon>
        <taxon>Ascomycota</taxon>
        <taxon>Pezizomycotina</taxon>
        <taxon>Dothideomycetes</taxon>
        <taxon>Dothideomycetes incertae sedis</taxon>
        <taxon>Zopfiaceae</taxon>
        <taxon>Zopfia</taxon>
    </lineage>
</organism>
<proteinExistence type="predicted"/>
<evidence type="ECO:0000313" key="3">
    <source>
        <dbReference type="Proteomes" id="UP000800200"/>
    </source>
</evidence>
<feature type="compositionally biased region" description="Polar residues" evidence="1">
    <location>
        <begin position="80"/>
        <end position="97"/>
    </location>
</feature>
<evidence type="ECO:0000256" key="1">
    <source>
        <dbReference type="SAM" id="MobiDB-lite"/>
    </source>
</evidence>